<dbReference type="AlphaFoldDB" id="A0A9D2C985"/>
<dbReference type="EMBL" id="DXDC01000204">
    <property type="protein sequence ID" value="HIY66002.1"/>
    <property type="molecule type" value="Genomic_DNA"/>
</dbReference>
<name>A0A9D2C985_9MICO</name>
<evidence type="ECO:0000256" key="1">
    <source>
        <dbReference type="SAM" id="MobiDB-lite"/>
    </source>
</evidence>
<reference evidence="2" key="1">
    <citation type="journal article" date="2021" name="PeerJ">
        <title>Extensive microbial diversity within the chicken gut microbiome revealed by metagenomics and culture.</title>
        <authorList>
            <person name="Gilroy R."/>
            <person name="Ravi A."/>
            <person name="Getino M."/>
            <person name="Pursley I."/>
            <person name="Horton D.L."/>
            <person name="Alikhan N.F."/>
            <person name="Baker D."/>
            <person name="Gharbi K."/>
            <person name="Hall N."/>
            <person name="Watson M."/>
            <person name="Adriaenssens E.M."/>
            <person name="Foster-Nyarko E."/>
            <person name="Jarju S."/>
            <person name="Secka A."/>
            <person name="Antonio M."/>
            <person name="Oren A."/>
            <person name="Chaudhuri R.R."/>
            <person name="La Ragione R."/>
            <person name="Hildebrand F."/>
            <person name="Pallen M.J."/>
        </authorList>
    </citation>
    <scope>NUCLEOTIDE SEQUENCE</scope>
    <source>
        <strain evidence="2">ChiGjej1B1-98</strain>
    </source>
</reference>
<gene>
    <name evidence="2" type="ORF">H9830_06975</name>
</gene>
<accession>A0A9D2C985</accession>
<protein>
    <submittedName>
        <fullName evidence="2">Regulator</fullName>
    </submittedName>
</protein>
<proteinExistence type="predicted"/>
<evidence type="ECO:0000313" key="2">
    <source>
        <dbReference type="EMBL" id="HIY66002.1"/>
    </source>
</evidence>
<feature type="compositionally biased region" description="Basic residues" evidence="1">
    <location>
        <begin position="391"/>
        <end position="405"/>
    </location>
</feature>
<dbReference type="SUPFAM" id="SSF52540">
    <property type="entry name" value="P-loop containing nucleoside triphosphate hydrolases"/>
    <property type="match status" value="1"/>
</dbReference>
<organism evidence="2 3">
    <name type="scientific">Candidatus Agrococcus pullicola</name>
    <dbReference type="NCBI Taxonomy" id="2838429"/>
    <lineage>
        <taxon>Bacteria</taxon>
        <taxon>Bacillati</taxon>
        <taxon>Actinomycetota</taxon>
        <taxon>Actinomycetes</taxon>
        <taxon>Micrococcales</taxon>
        <taxon>Microbacteriaceae</taxon>
        <taxon>Agrococcus</taxon>
    </lineage>
</organism>
<reference evidence="2" key="2">
    <citation type="submission" date="2021-04" db="EMBL/GenBank/DDBJ databases">
        <authorList>
            <person name="Gilroy R."/>
        </authorList>
    </citation>
    <scope>NUCLEOTIDE SEQUENCE</scope>
    <source>
        <strain evidence="2">ChiGjej1B1-98</strain>
    </source>
</reference>
<dbReference type="InterPro" id="IPR027417">
    <property type="entry name" value="P-loop_NTPase"/>
</dbReference>
<dbReference type="Proteomes" id="UP000824005">
    <property type="component" value="Unassembled WGS sequence"/>
</dbReference>
<evidence type="ECO:0000313" key="3">
    <source>
        <dbReference type="Proteomes" id="UP000824005"/>
    </source>
</evidence>
<feature type="region of interest" description="Disordered" evidence="1">
    <location>
        <begin position="385"/>
        <end position="412"/>
    </location>
</feature>
<sequence length="412" mass="43716">MIVFALALDLELEERVAAEAVSHGHDVAIRAGSPAELIGRLGTSRVDLVLVGASERLLTSELLSAADAAGIRILALAKNPHERERARGMGVQVTEHDAGFEQISRLCEGPLPEEAEPERGSVVTVWGTHGAPGRTTAAIGIASELAAGGASCALVDADTYAASVAPALALLDESPGFAAAARLAKQGSLTVAELDRVAATHETDGHVLSVLTGISRSDRWPELAGDRVANVLAECRSWKRFTVVDVAASVESDDLVSSDMHAPRRNAATIAALQAADTVVAVAGADPVGMTRFLRAYPELADIVDPRRIRVVVNGVRIGTSGLAPQMGVTETLERFASVTPSGLWPLDRSATDAALLAGQTLREAAPRSLLRRRVTETAQELLPEEERMTRRARRESRAPTRRRLPLPAWIH</sequence>
<dbReference type="Gene3D" id="3.40.50.300">
    <property type="entry name" value="P-loop containing nucleotide triphosphate hydrolases"/>
    <property type="match status" value="1"/>
</dbReference>
<comment type="caution">
    <text evidence="2">The sequence shown here is derived from an EMBL/GenBank/DDBJ whole genome shotgun (WGS) entry which is preliminary data.</text>
</comment>